<evidence type="ECO:0000259" key="3">
    <source>
        <dbReference type="Pfam" id="PF01051"/>
    </source>
</evidence>
<accession>A0A4Q2UK79</accession>
<comment type="caution">
    <text evidence="4">The sequence shown here is derived from an EMBL/GenBank/DDBJ whole genome shotgun (WGS) entry which is preliminary data.</text>
</comment>
<evidence type="ECO:0000256" key="1">
    <source>
        <dbReference type="ARBA" id="ARBA00038283"/>
    </source>
</evidence>
<comment type="similarity">
    <text evidence="1">Belongs to the initiator RepB protein family.</text>
</comment>
<proteinExistence type="inferred from homology"/>
<dbReference type="Gene3D" id="1.10.10.10">
    <property type="entry name" value="Winged helix-like DNA-binding domain superfamily/Winged helix DNA-binding domain"/>
    <property type="match status" value="2"/>
</dbReference>
<gene>
    <name evidence="4" type="ORF">EQG79_26310</name>
</gene>
<protein>
    <submittedName>
        <fullName evidence="4">RepB family plasmid replication initiator protein</fullName>
    </submittedName>
</protein>
<name>A0A4Q2UK79_9BACT</name>
<dbReference type="Pfam" id="PF21205">
    <property type="entry name" value="Rep3_C"/>
    <property type="match status" value="1"/>
</dbReference>
<keyword evidence="5" id="KW-1185">Reference proteome</keyword>
<feature type="domain" description="Initiator Rep protein WH1" evidence="3">
    <location>
        <begin position="50"/>
        <end position="179"/>
    </location>
</feature>
<dbReference type="Proteomes" id="UP000290407">
    <property type="component" value="Unassembled WGS sequence"/>
</dbReference>
<dbReference type="InterPro" id="IPR000525">
    <property type="entry name" value="Initiator_Rep_WH1"/>
</dbReference>
<dbReference type="Pfam" id="PF01051">
    <property type="entry name" value="Rep3_N"/>
    <property type="match status" value="1"/>
</dbReference>
<dbReference type="RefSeq" id="WP_129605646.1">
    <property type="nucleotide sequence ID" value="NZ_SBLB01000009.1"/>
</dbReference>
<reference evidence="4 5" key="1">
    <citation type="submission" date="2019-01" db="EMBL/GenBank/DDBJ databases">
        <title>Spirosoma flava sp. nov., a propanil-degrading bacterium isolated from herbicide-contaminated soil.</title>
        <authorList>
            <person name="Zhang L."/>
            <person name="Jiang J.-D."/>
        </authorList>
    </citation>
    <scope>NUCLEOTIDE SEQUENCE [LARGE SCALE GENOMIC DNA]</scope>
    <source>
        <strain evidence="4 5">TY50</strain>
    </source>
</reference>
<dbReference type="GO" id="GO:0003887">
    <property type="term" value="F:DNA-directed DNA polymerase activity"/>
    <property type="evidence" value="ECO:0007669"/>
    <property type="project" value="InterPro"/>
</dbReference>
<sequence length="500" mass="57736">MSDKPDTRKDIEALQQNPEYIIMNNPLASPKFVRAISKSEQKTITEIYTPKVFYEIVSRLKPEHLVGVANNQNITIEIVIKDFLKDIGAAKSKNYQHLITSVETLQTTILKWKDEKGEHRSPIVAFSTHDHKSSTIQVQVHEKLVKIILDVKEKGNYSFLKQNVHKLQNAQAIKLYPFFKSWLNYGRYESDLVRFKERFGYNTSGYQRFAAFEKYVLMPALEEINEKTDIRLSYQKVGENLQGQKPRVTGLIFFIKPKDKTKILPVPEGPPETGPELTTEYEPQPEPAAEPVPAASPELTVAEFAELYELFKEIWIEDRPDALTSKLLIDGYVTEHGRDTVLDAFTGLIDTKAKAKSVAFFTPETFARYKGFRLKKEGKRQSERARLQQKQQEQAEQERMQLIITDFERREHTYFLQAFDKMTEDARTPLLDQLLTTQANNPVYFESGGQPTDLAKSEIGSYWVNNHTAYDRRLTFQKIAEREFGVQIGFNENGIPYFIK</sequence>
<dbReference type="InterPro" id="IPR036390">
    <property type="entry name" value="WH_DNA-bd_sf"/>
</dbReference>
<dbReference type="SUPFAM" id="SSF46785">
    <property type="entry name" value="Winged helix' DNA-binding domain"/>
    <property type="match status" value="1"/>
</dbReference>
<evidence type="ECO:0000256" key="2">
    <source>
        <dbReference type="SAM" id="MobiDB-lite"/>
    </source>
</evidence>
<feature type="region of interest" description="Disordered" evidence="2">
    <location>
        <begin position="264"/>
        <end position="294"/>
    </location>
</feature>
<feature type="compositionally biased region" description="Low complexity" evidence="2">
    <location>
        <begin position="274"/>
        <end position="283"/>
    </location>
</feature>
<evidence type="ECO:0000313" key="5">
    <source>
        <dbReference type="Proteomes" id="UP000290407"/>
    </source>
</evidence>
<dbReference type="InterPro" id="IPR036388">
    <property type="entry name" value="WH-like_DNA-bd_sf"/>
</dbReference>
<dbReference type="EMBL" id="SBLB01000009">
    <property type="protein sequence ID" value="RYC67189.1"/>
    <property type="molecule type" value="Genomic_DNA"/>
</dbReference>
<dbReference type="AlphaFoldDB" id="A0A4Q2UK79"/>
<evidence type="ECO:0000313" key="4">
    <source>
        <dbReference type="EMBL" id="RYC67189.1"/>
    </source>
</evidence>
<organism evidence="4 5">
    <name type="scientific">Spirosoma sordidisoli</name>
    <dbReference type="NCBI Taxonomy" id="2502893"/>
    <lineage>
        <taxon>Bacteria</taxon>
        <taxon>Pseudomonadati</taxon>
        <taxon>Bacteroidota</taxon>
        <taxon>Cytophagia</taxon>
        <taxon>Cytophagales</taxon>
        <taxon>Cytophagaceae</taxon>
        <taxon>Spirosoma</taxon>
    </lineage>
</organism>
<dbReference type="GO" id="GO:0006270">
    <property type="term" value="P:DNA replication initiation"/>
    <property type="evidence" value="ECO:0007669"/>
    <property type="project" value="InterPro"/>
</dbReference>